<comment type="caution">
    <text evidence="1">The sequence shown here is derived from an EMBL/GenBank/DDBJ whole genome shotgun (WGS) entry which is preliminary data.</text>
</comment>
<organism evidence="1 2">
    <name type="scientific">Trichinella pseudospiralis</name>
    <name type="common">Parasitic roundworm</name>
    <dbReference type="NCBI Taxonomy" id="6337"/>
    <lineage>
        <taxon>Eukaryota</taxon>
        <taxon>Metazoa</taxon>
        <taxon>Ecdysozoa</taxon>
        <taxon>Nematoda</taxon>
        <taxon>Enoplea</taxon>
        <taxon>Dorylaimia</taxon>
        <taxon>Trichinellida</taxon>
        <taxon>Trichinellidae</taxon>
        <taxon>Trichinella</taxon>
    </lineage>
</organism>
<reference evidence="1 2" key="1">
    <citation type="submission" date="2015-01" db="EMBL/GenBank/DDBJ databases">
        <title>Evolution of Trichinella species and genotypes.</title>
        <authorList>
            <person name="Korhonen P.K."/>
            <person name="Edoardo P."/>
            <person name="Giuseppe L.R."/>
            <person name="Gasser R.B."/>
        </authorList>
    </citation>
    <scope>NUCLEOTIDE SEQUENCE [LARGE SCALE GENOMIC DNA]</scope>
    <source>
        <strain evidence="1">ISS588</strain>
    </source>
</reference>
<dbReference type="AlphaFoldDB" id="A0A0V1I0M2"/>
<dbReference type="InterPro" id="IPR005312">
    <property type="entry name" value="DUF1759"/>
</dbReference>
<gene>
    <name evidence="1" type="ORF">T4B_13427</name>
</gene>
<name>A0A0V1I0M2_TRIPS</name>
<keyword evidence="2" id="KW-1185">Reference proteome</keyword>
<sequence>MKRRVNELMMEIQQCYAENIKIWEIEVIVAEMDKIFSFTQDLQRLYELLLNEDDLATKAQEWSTIHRSVMKTQATFQMRSSKIEIADQKAAGEEGKELYNLRIPKWQLTPFDASVHSRTDLNGIRSDQKFICLRSNLKGPALDVISGFSITATNYPEAVKTLRE</sequence>
<dbReference type="Proteomes" id="UP000054805">
    <property type="component" value="Unassembled WGS sequence"/>
</dbReference>
<proteinExistence type="predicted"/>
<accession>A0A0V1I0M2</accession>
<dbReference type="Pfam" id="PF03564">
    <property type="entry name" value="DUF1759"/>
    <property type="match status" value="1"/>
</dbReference>
<protein>
    <submittedName>
        <fullName evidence="1">Uncharacterized protein</fullName>
    </submittedName>
</protein>
<dbReference type="EMBL" id="JYDS01000307">
    <property type="protein sequence ID" value="KRZ15858.1"/>
    <property type="molecule type" value="Genomic_DNA"/>
</dbReference>
<evidence type="ECO:0000313" key="1">
    <source>
        <dbReference type="EMBL" id="KRZ15858.1"/>
    </source>
</evidence>
<evidence type="ECO:0000313" key="2">
    <source>
        <dbReference type="Proteomes" id="UP000054805"/>
    </source>
</evidence>